<gene>
    <name evidence="7" type="ORF">C3L24_06375</name>
</gene>
<organism evidence="7 8">
    <name type="scientific">Candidatus Sedimenticola endophacoides</name>
    <dbReference type="NCBI Taxonomy" id="2548426"/>
    <lineage>
        <taxon>Bacteria</taxon>
        <taxon>Pseudomonadati</taxon>
        <taxon>Pseudomonadota</taxon>
        <taxon>Gammaproteobacteria</taxon>
        <taxon>Chromatiales</taxon>
        <taxon>Sedimenticolaceae</taxon>
        <taxon>Sedimenticola</taxon>
    </lineage>
</organism>
<dbReference type="PANTHER" id="PTHR34138:SF1">
    <property type="entry name" value="CELL SHAPE-DETERMINING PROTEIN MREC"/>
    <property type="match status" value="1"/>
</dbReference>
<evidence type="ECO:0000256" key="5">
    <source>
        <dbReference type="PIRNR" id="PIRNR038471"/>
    </source>
</evidence>
<dbReference type="NCBIfam" id="TIGR00219">
    <property type="entry name" value="mreC"/>
    <property type="match status" value="1"/>
</dbReference>
<evidence type="ECO:0000259" key="6">
    <source>
        <dbReference type="Pfam" id="PF04085"/>
    </source>
</evidence>
<comment type="similarity">
    <text evidence="1 5">Belongs to the MreC family.</text>
</comment>
<dbReference type="Gene3D" id="2.40.10.350">
    <property type="entry name" value="Rod shape-determining protein MreC, domain 2"/>
    <property type="match status" value="1"/>
</dbReference>
<comment type="caution">
    <text evidence="7">The sequence shown here is derived from an EMBL/GenBank/DDBJ whole genome shotgun (WGS) entry which is preliminary data.</text>
</comment>
<dbReference type="GO" id="GO:0008360">
    <property type="term" value="P:regulation of cell shape"/>
    <property type="evidence" value="ECO:0007669"/>
    <property type="project" value="UniProtKB-KW"/>
</dbReference>
<dbReference type="PIRSF" id="PIRSF038471">
    <property type="entry name" value="MreC"/>
    <property type="match status" value="1"/>
</dbReference>
<sequence>MKPIFTEGPSTTLRVIAAVLVSLALMILDHRFKHMESLRSVLSVVVYPLQLAADLPRSAGDWLSETFATRTRLQEENSELRRINLILQARQQKVAAVEAENQRLRYLLDSAFQLGERVLIAELIAADFDPYRQQVTINKGRRSGVYAGQPLLDAKGVMGQVTHVNPTSSTVLLITDPSHATPVQVNRNGLRGIAIGTAGSGGGLELPHLPNNADIRVGDELVTSGFGGRFPSGYPVAEVTAVERVPGQPFARVTARPHAHLDRIREALLVWKLELPPLPSQGEAGAQPAERENP</sequence>
<dbReference type="EMBL" id="PQCO01000184">
    <property type="protein sequence ID" value="PUE02255.1"/>
    <property type="molecule type" value="Genomic_DNA"/>
</dbReference>
<feature type="domain" description="Rod shape-determining protein MreC beta-barrel core" evidence="6">
    <location>
        <begin position="124"/>
        <end position="271"/>
    </location>
</feature>
<dbReference type="InterPro" id="IPR042177">
    <property type="entry name" value="Cell/Rod_1"/>
</dbReference>
<proteinExistence type="inferred from homology"/>
<keyword evidence="3 5" id="KW-0133">Cell shape</keyword>
<evidence type="ECO:0000256" key="3">
    <source>
        <dbReference type="ARBA" id="ARBA00022960"/>
    </source>
</evidence>
<dbReference type="PANTHER" id="PTHR34138">
    <property type="entry name" value="CELL SHAPE-DETERMINING PROTEIN MREC"/>
    <property type="match status" value="1"/>
</dbReference>
<dbReference type="GO" id="GO:0005886">
    <property type="term" value="C:plasma membrane"/>
    <property type="evidence" value="ECO:0007669"/>
    <property type="project" value="TreeGrafter"/>
</dbReference>
<evidence type="ECO:0000313" key="8">
    <source>
        <dbReference type="Proteomes" id="UP000250928"/>
    </source>
</evidence>
<evidence type="ECO:0000313" key="7">
    <source>
        <dbReference type="EMBL" id="PUE02255.1"/>
    </source>
</evidence>
<dbReference type="InterPro" id="IPR042175">
    <property type="entry name" value="Cell/Rod_MreC_2"/>
</dbReference>
<comment type="function">
    <text evidence="5">Involved in formation and maintenance of cell shape.</text>
</comment>
<dbReference type="AlphaFoldDB" id="A0A6N4DYV2"/>
<evidence type="ECO:0000256" key="2">
    <source>
        <dbReference type="ARBA" id="ARBA00013855"/>
    </source>
</evidence>
<reference evidence="7 8" key="1">
    <citation type="submission" date="2018-01" db="EMBL/GenBank/DDBJ databases">
        <title>Novel co-symbiosis in the lucinid bivalve Phacoides pectinatus.</title>
        <authorList>
            <person name="Lim S.J."/>
            <person name="Davis B.G."/>
            <person name="Gill D.E."/>
            <person name="Engel A.S."/>
            <person name="Anderson L.C."/>
            <person name="Campbell B.J."/>
        </authorList>
    </citation>
    <scope>NUCLEOTIDE SEQUENCE [LARGE SCALE GENOMIC DNA]</scope>
    <source>
        <strain evidence="7">N3_P5</strain>
    </source>
</reference>
<dbReference type="Proteomes" id="UP000250928">
    <property type="component" value="Unassembled WGS sequence"/>
</dbReference>
<protein>
    <recommendedName>
        <fullName evidence="2 5">Cell shape-determining protein MreC</fullName>
    </recommendedName>
    <alternativeName>
        <fullName evidence="4 5">Cell shape protein MreC</fullName>
    </alternativeName>
</protein>
<dbReference type="InterPro" id="IPR007221">
    <property type="entry name" value="MreC"/>
</dbReference>
<name>A0A6N4DYV2_9GAMM</name>
<dbReference type="Gene3D" id="2.40.10.340">
    <property type="entry name" value="Rod shape-determining protein MreC, domain 1"/>
    <property type="match status" value="1"/>
</dbReference>
<evidence type="ECO:0000256" key="4">
    <source>
        <dbReference type="ARBA" id="ARBA00032089"/>
    </source>
</evidence>
<dbReference type="InterPro" id="IPR055342">
    <property type="entry name" value="MreC_beta-barrel_core"/>
</dbReference>
<dbReference type="Pfam" id="PF04085">
    <property type="entry name" value="MreC"/>
    <property type="match status" value="1"/>
</dbReference>
<evidence type="ECO:0000256" key="1">
    <source>
        <dbReference type="ARBA" id="ARBA00009369"/>
    </source>
</evidence>
<accession>A0A6N4DYV2</accession>